<dbReference type="RefSeq" id="WP_151134017.1">
    <property type="nucleotide sequence ID" value="NZ_CP043311.1"/>
</dbReference>
<protein>
    <submittedName>
        <fullName evidence="1">Phage tail protein I</fullName>
    </submittedName>
</protein>
<evidence type="ECO:0000313" key="1">
    <source>
        <dbReference type="EMBL" id="QEY63370.1"/>
    </source>
</evidence>
<proteinExistence type="predicted"/>
<dbReference type="Proteomes" id="UP000327179">
    <property type="component" value="Chromosome"/>
</dbReference>
<reference evidence="1 2" key="1">
    <citation type="submission" date="2019-08" db="EMBL/GenBank/DDBJ databases">
        <title>Whole-genome Sequencing of e-waste polymer degrading bacterium Pseudomonas sp. strain PE08.</title>
        <authorList>
            <person name="Kirdat K."/>
            <person name="Debbarma P."/>
            <person name="Narawade N."/>
            <person name="Suyal D."/>
            <person name="Thorat V."/>
            <person name="Shouche Y."/>
            <person name="Goel R."/>
            <person name="Yadav A."/>
        </authorList>
    </citation>
    <scope>NUCLEOTIDE SEQUENCE [LARGE SCALE GENOMIC DNA]</scope>
    <source>
        <strain evidence="1 2">PE08</strain>
    </source>
</reference>
<sequence length="187" mass="21071">MSELLPPNSTALEHRLADGQRHISELPVAIRHLRNPATCPAPLLPFLAWELSVDEWNPDWGEDVKRRVIADSVRVHRRKGTRGAVRRALEAIFGADGFLIVEGVAAGYYDGGKAHNELHFYGLDEHWAVYSVLLRQPITLQQAAEVRRVLAQVAPARCELLALNYERASHRYDGENRYDNTYSHGVA</sequence>
<dbReference type="Pfam" id="PF09684">
    <property type="entry name" value="Tail_P2_I"/>
    <property type="match status" value="1"/>
</dbReference>
<dbReference type="NCBIfam" id="TIGR01634">
    <property type="entry name" value="tail_P2_I"/>
    <property type="match status" value="1"/>
</dbReference>
<dbReference type="EMBL" id="CP043311">
    <property type="protein sequence ID" value="QEY63370.1"/>
    <property type="molecule type" value="Genomic_DNA"/>
</dbReference>
<accession>A0A5J6QLD4</accession>
<dbReference type="InterPro" id="IPR006521">
    <property type="entry name" value="Tail_protein_I"/>
</dbReference>
<evidence type="ECO:0000313" key="2">
    <source>
        <dbReference type="Proteomes" id="UP000327179"/>
    </source>
</evidence>
<name>A0A5J6QLD4_9GAMM</name>
<keyword evidence="2" id="KW-1185">Reference proteome</keyword>
<organism evidence="1 2">
    <name type="scientific">Metapseudomonas lalkuanensis</name>
    <dbReference type="NCBI Taxonomy" id="2604832"/>
    <lineage>
        <taxon>Bacteria</taxon>
        <taxon>Pseudomonadati</taxon>
        <taxon>Pseudomonadota</taxon>
        <taxon>Gammaproteobacteria</taxon>
        <taxon>Pseudomonadales</taxon>
        <taxon>Pseudomonadaceae</taxon>
        <taxon>Metapseudomonas</taxon>
    </lineage>
</organism>
<gene>
    <name evidence="1" type="ORF">FXN65_15395</name>
</gene>
<dbReference type="KEGG" id="plal:FXN65_15395"/>
<dbReference type="AlphaFoldDB" id="A0A5J6QLD4"/>